<dbReference type="GO" id="GO:0005509">
    <property type="term" value="F:calcium ion binding"/>
    <property type="evidence" value="ECO:0007669"/>
    <property type="project" value="TreeGrafter"/>
</dbReference>
<evidence type="ECO:0000313" key="6">
    <source>
        <dbReference type="EMBL" id="CAF3987965.1"/>
    </source>
</evidence>
<proteinExistence type="predicted"/>
<dbReference type="Proteomes" id="UP000682733">
    <property type="component" value="Unassembled WGS sequence"/>
</dbReference>
<keyword evidence="2" id="KW-0812">Transmembrane</keyword>
<dbReference type="GO" id="GO:0000149">
    <property type="term" value="F:SNARE binding"/>
    <property type="evidence" value="ECO:0007669"/>
    <property type="project" value="TreeGrafter"/>
</dbReference>
<accession>A0A814Y6A7</accession>
<dbReference type="EMBL" id="CAJNOK010007201">
    <property type="protein sequence ID" value="CAF1027496.1"/>
    <property type="molecule type" value="Genomic_DNA"/>
</dbReference>
<dbReference type="GO" id="GO:0017156">
    <property type="term" value="P:calcium-ion regulated exocytosis"/>
    <property type="evidence" value="ECO:0007669"/>
    <property type="project" value="TreeGrafter"/>
</dbReference>
<dbReference type="AlphaFoldDB" id="A0A814Y6A7"/>
<dbReference type="GO" id="GO:0070382">
    <property type="term" value="C:exocytic vesicle"/>
    <property type="evidence" value="ECO:0007669"/>
    <property type="project" value="TreeGrafter"/>
</dbReference>
<reference evidence="4" key="1">
    <citation type="submission" date="2021-02" db="EMBL/GenBank/DDBJ databases">
        <authorList>
            <person name="Nowell W R."/>
        </authorList>
    </citation>
    <scope>NUCLEOTIDE SEQUENCE</scope>
</reference>
<dbReference type="GO" id="GO:0001786">
    <property type="term" value="F:phosphatidylserine binding"/>
    <property type="evidence" value="ECO:0007669"/>
    <property type="project" value="TreeGrafter"/>
</dbReference>
<evidence type="ECO:0000256" key="2">
    <source>
        <dbReference type="SAM" id="Phobius"/>
    </source>
</evidence>
<evidence type="ECO:0000313" key="7">
    <source>
        <dbReference type="Proteomes" id="UP000663829"/>
    </source>
</evidence>
<dbReference type="SUPFAM" id="SSF49562">
    <property type="entry name" value="C2 domain (Calcium/lipid-binding domain, CaLB)"/>
    <property type="match status" value="1"/>
</dbReference>
<dbReference type="EMBL" id="CAJOBC010009435">
    <property type="protein sequence ID" value="CAF3987965.1"/>
    <property type="molecule type" value="Genomic_DNA"/>
</dbReference>
<dbReference type="InterPro" id="IPR035892">
    <property type="entry name" value="C2_domain_sf"/>
</dbReference>
<sequence>MLLFIKPYALLFIIIVLIISLIAVSIVCILLYAYRTRESERFSGKKLLDSSNDSEVPDTTTGIGHSIPLKKLQLSSIPSTPEKPPKIICETAPHFSFHEYSVDTPTNYQTFDFAKRYQSHVSSDSSYTSSTKRYGQISFDSVKSKFQQKKAHQRLSVISLFNQQQKSKEQGKSPVDSENEHNPRAPTLSTITSEQHNSINDSSSTEHLHISNYQPPDDRSDSDIDQTPTRLSPKLNINQLNVSSYAEYTLSELFRIELRYFLYYDLTQNELRFQLVQLQHLHSIEKCFRTFICKIRLHIGQKHSRRGRRYFSKMITKDVNSNQYQSNELFRFQLDQHLVDEAYLKVSILGYQKNERIELGQTLLILNEHEKSVDDGNLEEYRKFVQIYEDKIDLITQLTELENEARALICLVYENERGLLHVGIIKATGIPSLLKHQHGLVHIKVCTVCDNKVMCKKKSKPIPKIHNDTVFTFSTSFDLDYLSLHKTCVRISICLKPTPLTTSKLVGKIEFGSNCLKNVVGFQHWTDTLSAPNKPHIGWHTFEKMNQQK</sequence>
<evidence type="ECO:0000313" key="4">
    <source>
        <dbReference type="EMBL" id="CAF1225007.1"/>
    </source>
</evidence>
<dbReference type="Proteomes" id="UP000663829">
    <property type="component" value="Unassembled WGS sequence"/>
</dbReference>
<dbReference type="PANTHER" id="PTHR10024">
    <property type="entry name" value="SYNAPTOTAGMIN"/>
    <property type="match status" value="1"/>
</dbReference>
<comment type="caution">
    <text evidence="4">The sequence shown here is derived from an EMBL/GenBank/DDBJ whole genome shotgun (WGS) entry which is preliminary data.</text>
</comment>
<protein>
    <submittedName>
        <fullName evidence="4">Uncharacterized protein</fullName>
    </submittedName>
</protein>
<organism evidence="4 7">
    <name type="scientific">Didymodactylos carnosus</name>
    <dbReference type="NCBI Taxonomy" id="1234261"/>
    <lineage>
        <taxon>Eukaryota</taxon>
        <taxon>Metazoa</taxon>
        <taxon>Spiralia</taxon>
        <taxon>Gnathifera</taxon>
        <taxon>Rotifera</taxon>
        <taxon>Eurotatoria</taxon>
        <taxon>Bdelloidea</taxon>
        <taxon>Philodinida</taxon>
        <taxon>Philodinidae</taxon>
        <taxon>Didymodactylos</taxon>
    </lineage>
</organism>
<evidence type="ECO:0000313" key="5">
    <source>
        <dbReference type="EMBL" id="CAF3795926.1"/>
    </source>
</evidence>
<dbReference type="GO" id="GO:0005544">
    <property type="term" value="F:calcium-dependent phospholipid binding"/>
    <property type="evidence" value="ECO:0007669"/>
    <property type="project" value="TreeGrafter"/>
</dbReference>
<dbReference type="GO" id="GO:0030276">
    <property type="term" value="F:clathrin binding"/>
    <property type="evidence" value="ECO:0007669"/>
    <property type="project" value="TreeGrafter"/>
</dbReference>
<dbReference type="Gene3D" id="2.60.40.150">
    <property type="entry name" value="C2 domain"/>
    <property type="match status" value="1"/>
</dbReference>
<dbReference type="EMBL" id="CAJOBA010007214">
    <property type="protein sequence ID" value="CAF3795926.1"/>
    <property type="molecule type" value="Genomic_DNA"/>
</dbReference>
<evidence type="ECO:0000313" key="3">
    <source>
        <dbReference type="EMBL" id="CAF1027496.1"/>
    </source>
</evidence>
<dbReference type="Proteomes" id="UP000677228">
    <property type="component" value="Unassembled WGS sequence"/>
</dbReference>
<keyword evidence="2" id="KW-0472">Membrane</keyword>
<keyword evidence="7" id="KW-1185">Reference proteome</keyword>
<dbReference type="OrthoDB" id="10004580at2759"/>
<dbReference type="EMBL" id="CAJNOQ010009434">
    <property type="protein sequence ID" value="CAF1225007.1"/>
    <property type="molecule type" value="Genomic_DNA"/>
</dbReference>
<gene>
    <name evidence="4" type="ORF">GPM918_LOCUS24881</name>
    <name evidence="3" type="ORF">OVA965_LOCUS15817</name>
    <name evidence="6" type="ORF">SRO942_LOCUS24882</name>
    <name evidence="5" type="ORF">TMI583_LOCUS15828</name>
</gene>
<evidence type="ECO:0000256" key="1">
    <source>
        <dbReference type="SAM" id="MobiDB-lite"/>
    </source>
</evidence>
<feature type="transmembrane region" description="Helical" evidence="2">
    <location>
        <begin position="12"/>
        <end position="34"/>
    </location>
</feature>
<feature type="region of interest" description="Disordered" evidence="1">
    <location>
        <begin position="161"/>
        <end position="231"/>
    </location>
</feature>
<dbReference type="GO" id="GO:0005886">
    <property type="term" value="C:plasma membrane"/>
    <property type="evidence" value="ECO:0007669"/>
    <property type="project" value="TreeGrafter"/>
</dbReference>
<keyword evidence="2" id="KW-1133">Transmembrane helix</keyword>
<feature type="compositionally biased region" description="Polar residues" evidence="1">
    <location>
        <begin position="187"/>
        <end position="203"/>
    </location>
</feature>
<name>A0A814Y6A7_9BILA</name>
<dbReference type="Proteomes" id="UP000681722">
    <property type="component" value="Unassembled WGS sequence"/>
</dbReference>